<dbReference type="Proteomes" id="UP000799640">
    <property type="component" value="Unassembled WGS sequence"/>
</dbReference>
<sequence>MASIDGAWEPVLLTPEHTKRLQKILDVAGNKTPKHLILLLKYQKENPQRKIDCSYHGDGQRIGSFVLKGNGVSYQPPCLELSCVTCQVRQKHVFELQWKAVVEDVGEELTLPKTKTEDRIAVKPKLHTGSDLVDAGGAGMSCPLIRKRLASASPDEEDKPKAKVPFELRRSVRAETSKFKKNGDVKESEKEAEERSEQE</sequence>
<feature type="region of interest" description="Disordered" evidence="1">
    <location>
        <begin position="177"/>
        <end position="199"/>
    </location>
</feature>
<evidence type="ECO:0000256" key="1">
    <source>
        <dbReference type="SAM" id="MobiDB-lite"/>
    </source>
</evidence>
<accession>A0A6G1HK06</accession>
<reference evidence="2" key="1">
    <citation type="journal article" date="2020" name="Stud. Mycol.">
        <title>101 Dothideomycetes genomes: a test case for predicting lifestyles and emergence of pathogens.</title>
        <authorList>
            <person name="Haridas S."/>
            <person name="Albert R."/>
            <person name="Binder M."/>
            <person name="Bloem J."/>
            <person name="Labutti K."/>
            <person name="Salamov A."/>
            <person name="Andreopoulos B."/>
            <person name="Baker S."/>
            <person name="Barry K."/>
            <person name="Bills G."/>
            <person name="Bluhm B."/>
            <person name="Cannon C."/>
            <person name="Castanera R."/>
            <person name="Culley D."/>
            <person name="Daum C."/>
            <person name="Ezra D."/>
            <person name="Gonzalez J."/>
            <person name="Henrissat B."/>
            <person name="Kuo A."/>
            <person name="Liang C."/>
            <person name="Lipzen A."/>
            <person name="Lutzoni F."/>
            <person name="Magnuson J."/>
            <person name="Mondo S."/>
            <person name="Nolan M."/>
            <person name="Ohm R."/>
            <person name="Pangilinan J."/>
            <person name="Park H.-J."/>
            <person name="Ramirez L."/>
            <person name="Alfaro M."/>
            <person name="Sun H."/>
            <person name="Tritt A."/>
            <person name="Yoshinaga Y."/>
            <person name="Zwiers L.-H."/>
            <person name="Turgeon B."/>
            <person name="Goodwin S."/>
            <person name="Spatafora J."/>
            <person name="Crous P."/>
            <person name="Grigoriev I."/>
        </authorList>
    </citation>
    <scope>NUCLEOTIDE SEQUENCE</scope>
    <source>
        <strain evidence="2">CBS 262.69</strain>
    </source>
</reference>
<organism evidence="2 3">
    <name type="scientific">Trichodelitschia bisporula</name>
    <dbReference type="NCBI Taxonomy" id="703511"/>
    <lineage>
        <taxon>Eukaryota</taxon>
        <taxon>Fungi</taxon>
        <taxon>Dikarya</taxon>
        <taxon>Ascomycota</taxon>
        <taxon>Pezizomycotina</taxon>
        <taxon>Dothideomycetes</taxon>
        <taxon>Dothideomycetes incertae sedis</taxon>
        <taxon>Phaeotrichales</taxon>
        <taxon>Phaeotrichaceae</taxon>
        <taxon>Trichodelitschia</taxon>
    </lineage>
</organism>
<feature type="region of interest" description="Disordered" evidence="1">
    <location>
        <begin position="150"/>
        <end position="169"/>
    </location>
</feature>
<keyword evidence="3" id="KW-1185">Reference proteome</keyword>
<protein>
    <submittedName>
        <fullName evidence="2">Uncharacterized protein</fullName>
    </submittedName>
</protein>
<gene>
    <name evidence="2" type="ORF">EJ06DRAFT_559964</name>
</gene>
<dbReference type="EMBL" id="ML996707">
    <property type="protein sequence ID" value="KAF2396398.1"/>
    <property type="molecule type" value="Genomic_DNA"/>
</dbReference>
<feature type="compositionally biased region" description="Basic and acidic residues" evidence="1">
    <location>
        <begin position="158"/>
        <end position="169"/>
    </location>
</feature>
<evidence type="ECO:0000313" key="3">
    <source>
        <dbReference type="Proteomes" id="UP000799640"/>
    </source>
</evidence>
<proteinExistence type="predicted"/>
<name>A0A6G1HK06_9PEZI</name>
<evidence type="ECO:0000313" key="2">
    <source>
        <dbReference type="EMBL" id="KAF2396398.1"/>
    </source>
</evidence>
<dbReference type="AlphaFoldDB" id="A0A6G1HK06"/>